<organism evidence="2 3">
    <name type="scientific">Puccinia sorghi</name>
    <dbReference type="NCBI Taxonomy" id="27349"/>
    <lineage>
        <taxon>Eukaryota</taxon>
        <taxon>Fungi</taxon>
        <taxon>Dikarya</taxon>
        <taxon>Basidiomycota</taxon>
        <taxon>Pucciniomycotina</taxon>
        <taxon>Pucciniomycetes</taxon>
        <taxon>Pucciniales</taxon>
        <taxon>Pucciniaceae</taxon>
        <taxon>Puccinia</taxon>
    </lineage>
</organism>
<dbReference type="STRING" id="27349.A0A0L6VS26"/>
<comment type="caution">
    <text evidence="2">The sequence shown here is derived from an EMBL/GenBank/DDBJ whole genome shotgun (WGS) entry which is preliminary data.</text>
</comment>
<feature type="region of interest" description="Disordered" evidence="1">
    <location>
        <begin position="72"/>
        <end position="189"/>
    </location>
</feature>
<evidence type="ECO:0000313" key="3">
    <source>
        <dbReference type="Proteomes" id="UP000037035"/>
    </source>
</evidence>
<dbReference type="AlphaFoldDB" id="A0A0L6VS26"/>
<dbReference type="VEuPathDB" id="FungiDB:VP01_119g1"/>
<name>A0A0L6VS26_9BASI</name>
<feature type="compositionally biased region" description="Low complexity" evidence="1">
    <location>
        <begin position="106"/>
        <end position="139"/>
    </location>
</feature>
<feature type="region of interest" description="Disordered" evidence="1">
    <location>
        <begin position="1"/>
        <end position="26"/>
    </location>
</feature>
<sequence length="225" mass="24155">MPRQLAGLSRSAPSLEEKPQQGRSFGQSQLDRLFEWNLVSLSRPVVHIFLLPPYPSSIPHTLLRNLPFAPSTQRWPLSSYPETKTCNETDDTPQGLGLGMPHGNGSESANPEPAPAPAASSSAKPGWATVATKGTAAAKESVAEADRGANGQGGVSGTGGGRNEQTFFRSGAFDRPSRGSSHPSLLLGTQWHSPTHEPLYHHSSAVCRKLRQARWSPSRLLFFPG</sequence>
<dbReference type="Proteomes" id="UP000037035">
    <property type="component" value="Unassembled WGS sequence"/>
</dbReference>
<reference evidence="2 3" key="1">
    <citation type="submission" date="2015-08" db="EMBL/GenBank/DDBJ databases">
        <title>Next Generation Sequencing and Analysis of the Genome of Puccinia sorghi L Schw, the Causal Agent of Maize Common Rust.</title>
        <authorList>
            <person name="Rochi L."/>
            <person name="Burguener G."/>
            <person name="Darino M."/>
            <person name="Turjanski A."/>
            <person name="Kreff E."/>
            <person name="Dieguez M.J."/>
            <person name="Sacco F."/>
        </authorList>
    </citation>
    <scope>NUCLEOTIDE SEQUENCE [LARGE SCALE GENOMIC DNA]</scope>
    <source>
        <strain evidence="2 3">RO10H11247</strain>
    </source>
</reference>
<keyword evidence="3" id="KW-1185">Reference proteome</keyword>
<feature type="compositionally biased region" description="Polar residues" evidence="1">
    <location>
        <begin position="72"/>
        <end position="86"/>
    </location>
</feature>
<protein>
    <submittedName>
        <fullName evidence="2">Uncharacterized protein</fullName>
    </submittedName>
</protein>
<accession>A0A0L6VS26</accession>
<feature type="compositionally biased region" description="Gly residues" evidence="1">
    <location>
        <begin position="150"/>
        <end position="162"/>
    </location>
</feature>
<proteinExistence type="predicted"/>
<dbReference type="EMBL" id="LAVV01002221">
    <property type="protein sequence ID" value="KNZ62990.1"/>
    <property type="molecule type" value="Genomic_DNA"/>
</dbReference>
<evidence type="ECO:0000313" key="2">
    <source>
        <dbReference type="EMBL" id="KNZ62990.1"/>
    </source>
</evidence>
<gene>
    <name evidence="2" type="ORF">VP01_119g1</name>
</gene>
<evidence type="ECO:0000256" key="1">
    <source>
        <dbReference type="SAM" id="MobiDB-lite"/>
    </source>
</evidence>